<evidence type="ECO:0000256" key="6">
    <source>
        <dbReference type="ARBA" id="ARBA00012180"/>
    </source>
</evidence>
<dbReference type="InterPro" id="IPR036397">
    <property type="entry name" value="RNaseH_sf"/>
</dbReference>
<dbReference type="GO" id="GO:0030145">
    <property type="term" value="F:manganese ion binding"/>
    <property type="evidence" value="ECO:0007669"/>
    <property type="project" value="UniProtKB-UniRule"/>
</dbReference>
<dbReference type="GO" id="GO:0003723">
    <property type="term" value="F:RNA binding"/>
    <property type="evidence" value="ECO:0007669"/>
    <property type="project" value="UniProtKB-UniRule"/>
</dbReference>
<keyword evidence="8 14" id="KW-0963">Cytoplasm</keyword>
<evidence type="ECO:0000256" key="13">
    <source>
        <dbReference type="ARBA" id="ARBA00023211"/>
    </source>
</evidence>
<dbReference type="GO" id="GO:0006298">
    <property type="term" value="P:mismatch repair"/>
    <property type="evidence" value="ECO:0007669"/>
    <property type="project" value="TreeGrafter"/>
</dbReference>
<dbReference type="EMBL" id="JAKELO010000001">
    <property type="protein sequence ID" value="MDE4907053.1"/>
    <property type="molecule type" value="Genomic_DNA"/>
</dbReference>
<evidence type="ECO:0000256" key="3">
    <source>
        <dbReference type="ARBA" id="ARBA00004065"/>
    </source>
</evidence>
<dbReference type="InterPro" id="IPR020787">
    <property type="entry name" value="RNase_HII_arc"/>
</dbReference>
<evidence type="ECO:0000256" key="14">
    <source>
        <dbReference type="HAMAP-Rule" id="MF_00052"/>
    </source>
</evidence>
<evidence type="ECO:0000256" key="9">
    <source>
        <dbReference type="ARBA" id="ARBA00022722"/>
    </source>
</evidence>
<feature type="domain" description="RNase H type-2" evidence="17">
    <location>
        <begin position="1"/>
        <end position="206"/>
    </location>
</feature>
<evidence type="ECO:0000256" key="16">
    <source>
        <dbReference type="RuleBase" id="RU003515"/>
    </source>
</evidence>
<evidence type="ECO:0000256" key="2">
    <source>
        <dbReference type="ARBA" id="ARBA00001946"/>
    </source>
</evidence>
<comment type="catalytic activity">
    <reaction evidence="1 14 15 16">
        <text>Endonucleolytic cleavage to 5'-phosphomonoester.</text>
        <dbReference type="EC" id="3.1.26.4"/>
    </reaction>
</comment>
<keyword evidence="19" id="KW-1185">Reference proteome</keyword>
<evidence type="ECO:0000256" key="4">
    <source>
        <dbReference type="ARBA" id="ARBA00004496"/>
    </source>
</evidence>
<organism evidence="18 19">
    <name type="scientific">Methanogenium marinum</name>
    <dbReference type="NCBI Taxonomy" id="348610"/>
    <lineage>
        <taxon>Archaea</taxon>
        <taxon>Methanobacteriati</taxon>
        <taxon>Methanobacteriota</taxon>
        <taxon>Stenosarchaea group</taxon>
        <taxon>Methanomicrobia</taxon>
        <taxon>Methanomicrobiales</taxon>
        <taxon>Methanomicrobiaceae</taxon>
        <taxon>Methanogenium</taxon>
    </lineage>
</organism>
<dbReference type="InterPro" id="IPR023160">
    <property type="entry name" value="RNase_HII_hlx-loop-hlx_cap_dom"/>
</dbReference>
<dbReference type="InterPro" id="IPR001352">
    <property type="entry name" value="RNase_HII/HIII"/>
</dbReference>
<keyword evidence="9 14" id="KW-0540">Nuclease</keyword>
<dbReference type="SUPFAM" id="SSF53098">
    <property type="entry name" value="Ribonuclease H-like"/>
    <property type="match status" value="1"/>
</dbReference>
<comment type="subcellular location">
    <subcellularLocation>
        <location evidence="4 14">Cytoplasm</location>
    </subcellularLocation>
</comment>
<dbReference type="Gene3D" id="3.30.420.10">
    <property type="entry name" value="Ribonuclease H-like superfamily/Ribonuclease H"/>
    <property type="match status" value="1"/>
</dbReference>
<dbReference type="CDD" id="cd07180">
    <property type="entry name" value="RNase_HII_archaea_like"/>
    <property type="match status" value="1"/>
</dbReference>
<dbReference type="AlphaFoldDB" id="A0A9Q4KM89"/>
<evidence type="ECO:0000313" key="18">
    <source>
        <dbReference type="EMBL" id="MDE4907053.1"/>
    </source>
</evidence>
<name>A0A9Q4KM89_9EURY</name>
<evidence type="ECO:0000256" key="11">
    <source>
        <dbReference type="ARBA" id="ARBA00022759"/>
    </source>
</evidence>
<evidence type="ECO:0000256" key="15">
    <source>
        <dbReference type="PROSITE-ProRule" id="PRU01319"/>
    </source>
</evidence>
<evidence type="ECO:0000256" key="10">
    <source>
        <dbReference type="ARBA" id="ARBA00022723"/>
    </source>
</evidence>
<dbReference type="Proteomes" id="UP001143747">
    <property type="component" value="Unassembled WGS sequence"/>
</dbReference>
<dbReference type="InterPro" id="IPR004649">
    <property type="entry name" value="RNase_H2_suA"/>
</dbReference>
<dbReference type="InterPro" id="IPR024567">
    <property type="entry name" value="RNase_HII/HIII_dom"/>
</dbReference>
<dbReference type="NCBIfam" id="TIGR00729">
    <property type="entry name" value="ribonuclease HII"/>
    <property type="match status" value="1"/>
</dbReference>
<feature type="binding site" evidence="14 15">
    <location>
        <position position="6"/>
    </location>
    <ligand>
        <name>a divalent metal cation</name>
        <dbReference type="ChEBI" id="CHEBI:60240"/>
    </ligand>
</feature>
<comment type="cofactor">
    <cofactor evidence="14 15">
        <name>Mn(2+)</name>
        <dbReference type="ChEBI" id="CHEBI:29035"/>
    </cofactor>
    <cofactor evidence="14 15">
        <name>Mg(2+)</name>
        <dbReference type="ChEBI" id="CHEBI:18420"/>
    </cofactor>
    <text evidence="14 15">Manganese or magnesium. Binds 1 divalent metal ion per monomer in the absence of substrate. May bind a second metal ion after substrate binding.</text>
</comment>
<reference evidence="18" key="1">
    <citation type="submission" date="2022-01" db="EMBL/GenBank/DDBJ databases">
        <title>Draft genome of Methanogenium marinum DSM 15558.</title>
        <authorList>
            <person name="Chen S.-C."/>
            <person name="You Y.-T."/>
        </authorList>
    </citation>
    <scope>NUCLEOTIDE SEQUENCE</scope>
    <source>
        <strain evidence="18">DSM 15558</strain>
    </source>
</reference>
<dbReference type="PROSITE" id="PS51975">
    <property type="entry name" value="RNASE_H_2"/>
    <property type="match status" value="1"/>
</dbReference>
<feature type="binding site" evidence="14 15">
    <location>
        <position position="7"/>
    </location>
    <ligand>
        <name>a divalent metal cation</name>
        <dbReference type="ChEBI" id="CHEBI:60240"/>
    </ligand>
</feature>
<keyword evidence="13 14" id="KW-0464">Manganese</keyword>
<dbReference type="GO" id="GO:0005737">
    <property type="term" value="C:cytoplasm"/>
    <property type="evidence" value="ECO:0007669"/>
    <property type="project" value="UniProtKB-SubCell"/>
</dbReference>
<evidence type="ECO:0000256" key="5">
    <source>
        <dbReference type="ARBA" id="ARBA00007383"/>
    </source>
</evidence>
<accession>A0A9Q4KM89</accession>
<dbReference type="FunFam" id="1.10.10.460:FF:000001">
    <property type="entry name" value="Ribonuclease"/>
    <property type="match status" value="1"/>
</dbReference>
<dbReference type="PANTHER" id="PTHR10954">
    <property type="entry name" value="RIBONUCLEASE H2 SUBUNIT A"/>
    <property type="match status" value="1"/>
</dbReference>
<keyword evidence="12 14" id="KW-0378">Hydrolase</keyword>
<gene>
    <name evidence="14 18" type="primary">rnhB</name>
    <name evidence="18" type="ORF">L0665_00225</name>
</gene>
<evidence type="ECO:0000256" key="12">
    <source>
        <dbReference type="ARBA" id="ARBA00022801"/>
    </source>
</evidence>
<comment type="cofactor">
    <cofactor evidence="2">
        <name>Mg(2+)</name>
        <dbReference type="ChEBI" id="CHEBI:18420"/>
    </cofactor>
</comment>
<dbReference type="PANTHER" id="PTHR10954:SF23">
    <property type="entry name" value="RIBONUCLEASE"/>
    <property type="match status" value="1"/>
</dbReference>
<evidence type="ECO:0000313" key="19">
    <source>
        <dbReference type="Proteomes" id="UP001143747"/>
    </source>
</evidence>
<dbReference type="GO" id="GO:0004523">
    <property type="term" value="F:RNA-DNA hybrid ribonuclease activity"/>
    <property type="evidence" value="ECO:0007669"/>
    <property type="project" value="UniProtKB-UniRule"/>
</dbReference>
<comment type="function">
    <text evidence="3 14 16">Endonuclease that specifically degrades the RNA of RNA-DNA hybrids.</text>
</comment>
<dbReference type="GO" id="GO:0043137">
    <property type="term" value="P:DNA replication, removal of RNA primer"/>
    <property type="evidence" value="ECO:0007669"/>
    <property type="project" value="TreeGrafter"/>
</dbReference>
<evidence type="ECO:0000259" key="17">
    <source>
        <dbReference type="PROSITE" id="PS51975"/>
    </source>
</evidence>
<keyword evidence="10 14" id="KW-0479">Metal-binding</keyword>
<comment type="caution">
    <text evidence="18">The sequence shown here is derived from an EMBL/GenBank/DDBJ whole genome shotgun (WGS) entry which is preliminary data.</text>
</comment>
<comment type="similarity">
    <text evidence="5 14 16">Belongs to the RNase HII family.</text>
</comment>
<protein>
    <recommendedName>
        <fullName evidence="7 14">Ribonuclease HII</fullName>
        <shortName evidence="14">RNase HII</shortName>
        <ecNumber evidence="6 14">3.1.26.4</ecNumber>
    </recommendedName>
</protein>
<evidence type="ECO:0000256" key="1">
    <source>
        <dbReference type="ARBA" id="ARBA00000077"/>
    </source>
</evidence>
<keyword evidence="11 14" id="KW-0255">Endonuclease</keyword>
<dbReference type="InterPro" id="IPR012337">
    <property type="entry name" value="RNaseH-like_sf"/>
</dbReference>
<dbReference type="Pfam" id="PF01351">
    <property type="entry name" value="RNase_HII"/>
    <property type="match status" value="1"/>
</dbReference>
<evidence type="ECO:0000256" key="8">
    <source>
        <dbReference type="ARBA" id="ARBA00022490"/>
    </source>
</evidence>
<dbReference type="Gene3D" id="1.10.10.460">
    <property type="entry name" value="Ribonuclease hii. Domain 2"/>
    <property type="match status" value="1"/>
</dbReference>
<proteinExistence type="inferred from homology"/>
<dbReference type="HAMAP" id="MF_00052_A">
    <property type="entry name" value="RNase_HII_A"/>
    <property type="match status" value="1"/>
</dbReference>
<evidence type="ECO:0000256" key="7">
    <source>
        <dbReference type="ARBA" id="ARBA00019179"/>
    </source>
</evidence>
<dbReference type="GO" id="GO:0032299">
    <property type="term" value="C:ribonuclease H2 complex"/>
    <property type="evidence" value="ECO:0007669"/>
    <property type="project" value="TreeGrafter"/>
</dbReference>
<sequence>MICGIDEAGKGSVLGPMVVAGVSAPDMDDFALTGVADSKVLSRKRREILYYEITEKFVTACTVISAKEIDSLRAEITMNDIVARAHADVIRKLPCDTAFVDACDVNAKRYGKTVSGYAGEGYSIVSEHKADVRFPVVSAASIVAKVTRDRCVEKLHEEFGNFGSGYPSDPYTIRFLETYIEECGVPPTCARSSWETTRRILDRLSQASLFDF</sequence>
<dbReference type="EC" id="3.1.26.4" evidence="6 14"/>
<feature type="binding site" evidence="14 15">
    <location>
        <position position="101"/>
    </location>
    <ligand>
        <name>a divalent metal cation</name>
        <dbReference type="ChEBI" id="CHEBI:60240"/>
    </ligand>
</feature>